<sequence>MAQRLEREFTDRKVRGSNPTSASGPPLFRLGQPGSIPALALASGGVDGTQHSIPLPSQSFEEDNVALHSDDFSQRSYSLFLVGLLHVDLPDMAEPRTQIDIVMDFINNYLDHACKSVRQSVTKLNGNGKVHQTRLIPEMIIPSSTVPTLQPEELNFWRHHSTCKLNGKTSIAYILGYISSWMAQWLGREFIDRKVRGSNPTSASRIPVTRLAQPCSIPALVLPTGGAAVRHRKSAIADRFF</sequence>
<accession>A0A3R7GRC4</accession>
<dbReference type="AlphaFoldDB" id="A0A3R7GRC4"/>
<protein>
    <submittedName>
        <fullName evidence="2">Uncharacterized protein</fullName>
    </submittedName>
</protein>
<evidence type="ECO:0000313" key="3">
    <source>
        <dbReference type="Proteomes" id="UP000286415"/>
    </source>
</evidence>
<reference evidence="2 3" key="1">
    <citation type="journal article" date="2018" name="Biotechnol. Adv.">
        <title>Improved genomic resources and new bioinformatic workflow for the carcinogenic parasite Clonorchis sinensis: Biotechnological implications.</title>
        <authorList>
            <person name="Wang D."/>
            <person name="Korhonen P.K."/>
            <person name="Gasser R.B."/>
            <person name="Young N.D."/>
        </authorList>
    </citation>
    <scope>NUCLEOTIDE SEQUENCE [LARGE SCALE GENOMIC DNA]</scope>
    <source>
        <strain evidence="2">Cs-k2</strain>
    </source>
</reference>
<reference evidence="2 3" key="2">
    <citation type="journal article" date="2021" name="Genomics">
        <title>High-quality reference genome for Clonorchis sinensis.</title>
        <authorList>
            <person name="Young N.D."/>
            <person name="Stroehlein A.J."/>
            <person name="Kinkar L."/>
            <person name="Wang T."/>
            <person name="Sohn W.M."/>
            <person name="Chang B.C.H."/>
            <person name="Kaur P."/>
            <person name="Weisz D."/>
            <person name="Dudchenko O."/>
            <person name="Aiden E.L."/>
            <person name="Korhonen P.K."/>
            <person name="Gasser R.B."/>
        </authorList>
    </citation>
    <scope>NUCLEOTIDE SEQUENCE [LARGE SCALE GENOMIC DNA]</scope>
    <source>
        <strain evidence="2">Cs-k2</strain>
    </source>
</reference>
<dbReference type="Proteomes" id="UP000286415">
    <property type="component" value="Unassembled WGS sequence"/>
</dbReference>
<dbReference type="InParanoid" id="A0A3R7GRC4"/>
<evidence type="ECO:0000256" key="1">
    <source>
        <dbReference type="SAM" id="MobiDB-lite"/>
    </source>
</evidence>
<proteinExistence type="predicted"/>
<dbReference type="OrthoDB" id="1906282at2759"/>
<keyword evidence="3" id="KW-1185">Reference proteome</keyword>
<evidence type="ECO:0000313" key="2">
    <source>
        <dbReference type="EMBL" id="KAG5455335.1"/>
    </source>
</evidence>
<feature type="region of interest" description="Disordered" evidence="1">
    <location>
        <begin position="1"/>
        <end position="29"/>
    </location>
</feature>
<dbReference type="EMBL" id="NIRI02000005">
    <property type="protein sequence ID" value="KAG5455335.1"/>
    <property type="molecule type" value="Genomic_DNA"/>
</dbReference>
<organism evidence="2 3">
    <name type="scientific">Clonorchis sinensis</name>
    <name type="common">Chinese liver fluke</name>
    <dbReference type="NCBI Taxonomy" id="79923"/>
    <lineage>
        <taxon>Eukaryota</taxon>
        <taxon>Metazoa</taxon>
        <taxon>Spiralia</taxon>
        <taxon>Lophotrochozoa</taxon>
        <taxon>Platyhelminthes</taxon>
        <taxon>Trematoda</taxon>
        <taxon>Digenea</taxon>
        <taxon>Opisthorchiida</taxon>
        <taxon>Opisthorchiata</taxon>
        <taxon>Opisthorchiidae</taxon>
        <taxon>Clonorchis</taxon>
    </lineage>
</organism>
<gene>
    <name evidence="2" type="ORF">CSKR_104982</name>
</gene>
<feature type="compositionally biased region" description="Basic and acidic residues" evidence="1">
    <location>
        <begin position="1"/>
        <end position="14"/>
    </location>
</feature>
<comment type="caution">
    <text evidence="2">The sequence shown here is derived from an EMBL/GenBank/DDBJ whole genome shotgun (WGS) entry which is preliminary data.</text>
</comment>
<name>A0A3R7GRC4_CLOSI</name>